<dbReference type="EMBL" id="QVQZ01000022">
    <property type="protein sequence ID" value="RFU52690.1"/>
    <property type="molecule type" value="Genomic_DNA"/>
</dbReference>
<evidence type="ECO:0000256" key="3">
    <source>
        <dbReference type="ARBA" id="ARBA00023015"/>
    </source>
</evidence>
<keyword evidence="3" id="KW-0805">Transcription regulation</keyword>
<dbReference type="OrthoDB" id="3239954at2"/>
<dbReference type="PROSITE" id="PS51372">
    <property type="entry name" value="PRD_2"/>
    <property type="match status" value="1"/>
</dbReference>
<dbReference type="InterPro" id="IPR002178">
    <property type="entry name" value="PTS_EIIA_type-2_dom"/>
</dbReference>
<dbReference type="SUPFAM" id="SSF52794">
    <property type="entry name" value="PTS system IIB component-like"/>
    <property type="match status" value="1"/>
</dbReference>
<dbReference type="SUPFAM" id="SSF46785">
    <property type="entry name" value="Winged helix' DNA-binding domain"/>
    <property type="match status" value="1"/>
</dbReference>
<dbReference type="Pfam" id="PF00874">
    <property type="entry name" value="PRD"/>
    <property type="match status" value="1"/>
</dbReference>
<name>A0A372KK93_9STRE</name>
<accession>A0A346NB64</accession>
<dbReference type="AlphaFoldDB" id="A0A372KK93"/>
<dbReference type="EMBL" id="CP031733">
    <property type="protein sequence ID" value="AXQ78259.1"/>
    <property type="molecule type" value="Genomic_DNA"/>
</dbReference>
<dbReference type="InterPro" id="IPR036095">
    <property type="entry name" value="PTS_EIIB-like_sf"/>
</dbReference>
<dbReference type="SUPFAM" id="SSF63520">
    <property type="entry name" value="PTS-regulatory domain, PRD"/>
    <property type="match status" value="1"/>
</dbReference>
<dbReference type="Proteomes" id="UP000246115">
    <property type="component" value="Chromosome"/>
</dbReference>
<feature type="domain" description="PTS EIIB type-2" evidence="7">
    <location>
        <begin position="404"/>
        <end position="493"/>
    </location>
</feature>
<organism evidence="11 13">
    <name type="scientific">Streptococcus chenjunshii</name>
    <dbReference type="NCBI Taxonomy" id="2173853"/>
    <lineage>
        <taxon>Bacteria</taxon>
        <taxon>Bacillati</taxon>
        <taxon>Bacillota</taxon>
        <taxon>Bacilli</taxon>
        <taxon>Lactobacillales</taxon>
        <taxon>Streptococcaceae</taxon>
        <taxon>Streptococcus</taxon>
    </lineage>
</organism>
<dbReference type="InterPro" id="IPR050661">
    <property type="entry name" value="BglG_antiterminators"/>
</dbReference>
<dbReference type="InterPro" id="IPR036390">
    <property type="entry name" value="WH_DNA-bd_sf"/>
</dbReference>
<evidence type="ECO:0000313" key="10">
    <source>
        <dbReference type="EMBL" id="RFU50454.1"/>
    </source>
</evidence>
<keyword evidence="1" id="KW-0808">Transferase</keyword>
<dbReference type="PANTHER" id="PTHR30185:SF18">
    <property type="entry name" value="TRANSCRIPTIONAL REGULATOR MTLR"/>
    <property type="match status" value="1"/>
</dbReference>
<feature type="domain" description="PTS EIIA type-2" evidence="6">
    <location>
        <begin position="511"/>
        <end position="651"/>
    </location>
</feature>
<dbReference type="GO" id="GO:0009401">
    <property type="term" value="P:phosphoenolpyruvate-dependent sugar phosphotransferase system"/>
    <property type="evidence" value="ECO:0007669"/>
    <property type="project" value="InterPro"/>
</dbReference>
<reference evidence="10 14" key="1">
    <citation type="submission" date="2018-08" db="EMBL/GenBank/DDBJ databases">
        <title>Draft genome of Streptococcus sp .nov. Z2.</title>
        <authorList>
            <person name="Tian Z."/>
        </authorList>
    </citation>
    <scope>NUCLEOTIDE SEQUENCE [LARGE SCALE GENOMIC DNA]</scope>
    <source>
        <strain evidence="10 14">Z2</strain>
    </source>
</reference>
<evidence type="ECO:0000313" key="9">
    <source>
        <dbReference type="EMBL" id="AXQ78259.1"/>
    </source>
</evidence>
<dbReference type="EMBL" id="QVQY01000026">
    <property type="protein sequence ID" value="RFU50454.1"/>
    <property type="molecule type" value="Genomic_DNA"/>
</dbReference>
<dbReference type="SUPFAM" id="SSF55804">
    <property type="entry name" value="Phoshotransferase/anion transport protein"/>
    <property type="match status" value="1"/>
</dbReference>
<evidence type="ECO:0000313" key="13">
    <source>
        <dbReference type="Proteomes" id="UP000262901"/>
    </source>
</evidence>
<sequence>MISINLRQLNILRDLAAGPRFISSHKIADKYGVSRKTVYTDLTVINDAIALFDIKIEKRPRMGIKLSVTDRQKPQLKAFIEKLQKKHIVLDQLQRQLQIIKELICGSGCINILDWSLLYFISEATVRRDCEKVAALIAEDQLELVKEHGCIYLRGKEENIRKFLRNYIIASFSIDEQNLIHNKDLIFFFSVSAIKKIIKITEKCERSYQFKIVRQYKSYLILDLLISVHRYKLGHFVITGDSLPDSKELQQFEVYLFSGELLSQALGSPISAIADGEIKNIAYSLLAVGYEINRLVENSEIKATVQQFIQKVSLLIGLDLTKDEHLLNMLLSHIYPMVFRLRHKVMLSNQTTEEIKKQYSVLYNLVWLAAKTLADQFDLEFTATEIAFLTIHFEIAAEKLTKPLLIYVICPHGLAMSELIMGQLSRVFSDYDNLVKLEWKNVNSETLAAADLIISSIDLEEMPDNYIKVSHIITDKEMDHIREQYARLTKGRRKNFSAFSNNRLSVRLMLERLLDNQVLLRKNCRSPEECITFLADHSLAQNRENPLYLQSILDREKLGSTSLYTGAALPHADPQHVCESQLVMMTLQKPVSWGGNLVKVVMLIAVAEKDETFCKEALISLYDKISDPDYIEMLWLAKDRQSFINQLLSEVSADDG</sequence>
<evidence type="ECO:0000313" key="12">
    <source>
        <dbReference type="Proteomes" id="UP000246115"/>
    </source>
</evidence>
<dbReference type="KEGG" id="schj:DDV21_003775"/>
<dbReference type="Gene3D" id="1.10.1790.10">
    <property type="entry name" value="PRD domain"/>
    <property type="match status" value="1"/>
</dbReference>
<evidence type="ECO:0000259" key="8">
    <source>
        <dbReference type="PROSITE" id="PS51372"/>
    </source>
</evidence>
<dbReference type="Proteomes" id="UP000264056">
    <property type="component" value="Unassembled WGS sequence"/>
</dbReference>
<dbReference type="PROSITE" id="PS51099">
    <property type="entry name" value="PTS_EIIB_TYPE_2"/>
    <property type="match status" value="1"/>
</dbReference>
<keyword evidence="4" id="KW-0010">Activator</keyword>
<proteinExistence type="predicted"/>
<gene>
    <name evidence="9" type="ORF">DDV21_003775</name>
    <name evidence="10" type="ORF">DDV22_08575</name>
    <name evidence="11" type="ORF">DDV23_08450</name>
</gene>
<dbReference type="GO" id="GO:0008982">
    <property type="term" value="F:protein-N(PI)-phosphohistidine-sugar phosphotransferase activity"/>
    <property type="evidence" value="ECO:0007669"/>
    <property type="project" value="InterPro"/>
</dbReference>
<feature type="domain" description="PRD" evidence="8">
    <location>
        <begin position="296"/>
        <end position="403"/>
    </location>
</feature>
<dbReference type="InterPro" id="IPR013011">
    <property type="entry name" value="PTS_EIIB_2"/>
</dbReference>
<dbReference type="InterPro" id="IPR036388">
    <property type="entry name" value="WH-like_DNA-bd_sf"/>
</dbReference>
<dbReference type="GO" id="GO:0006355">
    <property type="term" value="P:regulation of DNA-templated transcription"/>
    <property type="evidence" value="ECO:0007669"/>
    <property type="project" value="InterPro"/>
</dbReference>
<evidence type="ECO:0000313" key="14">
    <source>
        <dbReference type="Proteomes" id="UP000264056"/>
    </source>
</evidence>
<evidence type="ECO:0000256" key="2">
    <source>
        <dbReference type="ARBA" id="ARBA00022737"/>
    </source>
</evidence>
<dbReference type="InterPro" id="IPR016152">
    <property type="entry name" value="PTrfase/Anion_transptr"/>
</dbReference>
<evidence type="ECO:0000313" key="11">
    <source>
        <dbReference type="EMBL" id="RFU52690.1"/>
    </source>
</evidence>
<evidence type="ECO:0000256" key="4">
    <source>
        <dbReference type="ARBA" id="ARBA00023159"/>
    </source>
</evidence>
<dbReference type="Gene3D" id="1.10.10.10">
    <property type="entry name" value="Winged helix-like DNA-binding domain superfamily/Winged helix DNA-binding domain"/>
    <property type="match status" value="1"/>
</dbReference>
<dbReference type="Pfam" id="PF05043">
    <property type="entry name" value="Mga"/>
    <property type="match status" value="1"/>
</dbReference>
<dbReference type="PANTHER" id="PTHR30185">
    <property type="entry name" value="CRYPTIC BETA-GLUCOSIDE BGL OPERON ANTITERMINATOR"/>
    <property type="match status" value="1"/>
</dbReference>
<dbReference type="Pfam" id="PF00359">
    <property type="entry name" value="PTS_EIIA_2"/>
    <property type="match status" value="1"/>
</dbReference>
<keyword evidence="2" id="KW-0677">Repeat</keyword>
<protein>
    <submittedName>
        <fullName evidence="11">Transcription antiterminator</fullName>
    </submittedName>
</protein>
<evidence type="ECO:0000259" key="6">
    <source>
        <dbReference type="PROSITE" id="PS51094"/>
    </source>
</evidence>
<dbReference type="InterPro" id="IPR007737">
    <property type="entry name" value="Mga_HTH"/>
</dbReference>
<dbReference type="Proteomes" id="UP000262901">
    <property type="component" value="Unassembled WGS sequence"/>
</dbReference>
<keyword evidence="5" id="KW-0804">Transcription</keyword>
<reference evidence="9" key="4">
    <citation type="journal article" date="2019" name="Int. J. Syst. Evol. Microbiol.">
        <title>Streptococcus chenjunshii sp. nov. isolated from feces of Tibetan antelopes.</title>
        <authorList>
            <person name="Tian Z."/>
            <person name="Lu S."/>
            <person name="Jin D."/>
            <person name="Yang J."/>
            <person name="Pu J."/>
            <person name="Lai X.H."/>
            <person name="Bai X.N."/>
            <person name="Wu X.M."/>
            <person name="Li J."/>
            <person name="Wang S."/>
            <person name="Xu J."/>
        </authorList>
    </citation>
    <scope>NUCLEOTIDE SEQUENCE</scope>
    <source>
        <strain evidence="9">Z15</strain>
    </source>
</reference>
<dbReference type="Pfam" id="PF08279">
    <property type="entry name" value="HTH_11"/>
    <property type="match status" value="1"/>
</dbReference>
<dbReference type="InterPro" id="IPR036634">
    <property type="entry name" value="PRD_sf"/>
</dbReference>
<reference evidence="12" key="3">
    <citation type="submission" date="2018-08" db="EMBL/GenBank/DDBJ databases">
        <title>Streptococcus chenjunshii sp. nov., isolated from stools sample of the Tibetan antelope in the Qinghai-Tibet plateau, China.</title>
        <authorList>
            <person name="Tian Z."/>
        </authorList>
    </citation>
    <scope>NUCLEOTIDE SEQUENCE [LARGE SCALE GENOMIC DNA]</scope>
    <source>
        <strain evidence="12">Z15</strain>
    </source>
</reference>
<evidence type="ECO:0000259" key="7">
    <source>
        <dbReference type="PROSITE" id="PS51099"/>
    </source>
</evidence>
<evidence type="ECO:0000256" key="5">
    <source>
        <dbReference type="ARBA" id="ARBA00023163"/>
    </source>
</evidence>
<dbReference type="Gene3D" id="3.40.930.10">
    <property type="entry name" value="Mannitol-specific EII, Chain A"/>
    <property type="match status" value="1"/>
</dbReference>
<evidence type="ECO:0000256" key="1">
    <source>
        <dbReference type="ARBA" id="ARBA00022679"/>
    </source>
</evidence>
<dbReference type="CDD" id="cd05568">
    <property type="entry name" value="PTS_IIB_bgl_like"/>
    <property type="match status" value="1"/>
</dbReference>
<dbReference type="RefSeq" id="WP_116878664.1">
    <property type="nucleotide sequence ID" value="NZ_CP031733.1"/>
</dbReference>
<dbReference type="InterPro" id="IPR013196">
    <property type="entry name" value="HTH_11"/>
</dbReference>
<dbReference type="Gene3D" id="3.40.50.2300">
    <property type="match status" value="1"/>
</dbReference>
<dbReference type="PROSITE" id="PS51094">
    <property type="entry name" value="PTS_EIIA_TYPE_2"/>
    <property type="match status" value="1"/>
</dbReference>
<accession>A0A372KK93</accession>
<reference evidence="11 13" key="2">
    <citation type="submission" date="2018-08" db="EMBL/GenBank/DDBJ databases">
        <title>Draft genome of Streptococcus sp. nov. Z1.</title>
        <authorList>
            <person name="Tian Z."/>
        </authorList>
    </citation>
    <scope>NUCLEOTIDE SEQUENCE [LARGE SCALE GENOMIC DNA]</scope>
    <source>
        <strain evidence="11">Z1</strain>
        <strain evidence="13">Z1(2018)</strain>
    </source>
</reference>
<dbReference type="InterPro" id="IPR011608">
    <property type="entry name" value="PRD"/>
</dbReference>
<keyword evidence="14" id="KW-1185">Reference proteome</keyword>